<evidence type="ECO:0000313" key="1">
    <source>
        <dbReference type="EMBL" id="CAN0555621.1"/>
    </source>
</evidence>
<dbReference type="Proteomes" id="UP001162501">
    <property type="component" value="Chromosome 7"/>
</dbReference>
<proteinExistence type="predicted"/>
<gene>
    <name evidence="1" type="ORF">MRATA1EN22A_LOCUS26854</name>
</gene>
<dbReference type="EMBL" id="OX596091">
    <property type="protein sequence ID" value="CAN0555621.1"/>
    <property type="molecule type" value="Genomic_DNA"/>
</dbReference>
<reference evidence="1" key="1">
    <citation type="submission" date="2023-05" db="EMBL/GenBank/DDBJ databases">
        <authorList>
            <consortium name="ELIXIR-Norway"/>
        </authorList>
    </citation>
    <scope>NUCLEOTIDE SEQUENCE</scope>
</reference>
<protein>
    <submittedName>
        <fullName evidence="1">Uncharacterized protein</fullName>
    </submittedName>
</protein>
<accession>A0AC60A4K5</accession>
<sequence length="228" mass="25233">MAEQAEPRHLVSLSLESEVQGLVSCFGRMGRDLSTPGVRTLPSSPDRSGCQSPPRTPPSGHDTLTEGKTSLVGETLAFPGNQRLWVPERTEQCAPKDISSSNPTCECGFIWNWGFCRCNSIKALDSEWTPNPSWFLGWGGVEGSSVPGRSLVWSSRTRAERERRGPLLPVGSPEGWWWQGQQVMLVLELLPAEWHGQDLLPRLAKLVQSIRLISDELEQSLNLSDSLD</sequence>
<reference evidence="1" key="2">
    <citation type="submission" date="2025-03" db="EMBL/GenBank/DDBJ databases">
        <authorList>
            <consortium name="ELIXIR-Norway"/>
            <consortium name="Elixir Norway"/>
        </authorList>
    </citation>
    <scope>NUCLEOTIDE SEQUENCE</scope>
</reference>
<evidence type="ECO:0000313" key="2">
    <source>
        <dbReference type="Proteomes" id="UP001162501"/>
    </source>
</evidence>
<name>A0AC60A4K5_RANTA</name>
<organism evidence="1 2">
    <name type="scientific">Rangifer tarandus platyrhynchus</name>
    <name type="common">Svalbard reindeer</name>
    <dbReference type="NCBI Taxonomy" id="3082113"/>
    <lineage>
        <taxon>Eukaryota</taxon>
        <taxon>Metazoa</taxon>
        <taxon>Chordata</taxon>
        <taxon>Craniata</taxon>
        <taxon>Vertebrata</taxon>
        <taxon>Euteleostomi</taxon>
        <taxon>Mammalia</taxon>
        <taxon>Eutheria</taxon>
        <taxon>Laurasiatheria</taxon>
        <taxon>Artiodactyla</taxon>
        <taxon>Ruminantia</taxon>
        <taxon>Pecora</taxon>
        <taxon>Cervidae</taxon>
        <taxon>Odocoileinae</taxon>
        <taxon>Rangifer</taxon>
    </lineage>
</organism>